<sequence length="207" mass="23937">MNINVLLSVDNDIVQKGLSSIIREAVLGSCIHYHKSSDIIEKIQFDFFDILIFDLKNNNEQDIDLIKKIVELKLKTKIYIFLHTALNIKTVKLIKHSSIEIITVSNTQKEIVKKIVFNLQNFKSKNSFKIKKFTKLKTLEMLLSERELEIGLMLINGETITSISEKKSIATSTVSTYRKRVFEKTKVNNIIELAKLFKKSNYKTLLQ</sequence>
<comment type="caution">
    <text evidence="2">The sequence shown here is derived from an EMBL/GenBank/DDBJ whole genome shotgun (WGS) entry which is preliminary data.</text>
</comment>
<evidence type="ECO:0000313" key="2">
    <source>
        <dbReference type="EMBL" id="GAA4053743.1"/>
    </source>
</evidence>
<name>A0ABP7UV91_9FLAO</name>
<proteinExistence type="predicted"/>
<dbReference type="InterPro" id="IPR000792">
    <property type="entry name" value="Tscrpt_reg_LuxR_C"/>
</dbReference>
<dbReference type="SMART" id="SM00421">
    <property type="entry name" value="HTH_LUXR"/>
    <property type="match status" value="1"/>
</dbReference>
<evidence type="ECO:0000259" key="1">
    <source>
        <dbReference type="PROSITE" id="PS50043"/>
    </source>
</evidence>
<dbReference type="PROSITE" id="PS50043">
    <property type="entry name" value="HTH_LUXR_2"/>
    <property type="match status" value="1"/>
</dbReference>
<dbReference type="EMBL" id="BAABCS010000019">
    <property type="protein sequence ID" value="GAA4053743.1"/>
    <property type="molecule type" value="Genomic_DNA"/>
</dbReference>
<protein>
    <submittedName>
        <fullName evidence="2">UvrY/SirA/GacA family response regulator transcription factor</fullName>
    </submittedName>
</protein>
<organism evidence="2 3">
    <name type="scientific">Flavobacterium chungnamense</name>
    <dbReference type="NCBI Taxonomy" id="706182"/>
    <lineage>
        <taxon>Bacteria</taxon>
        <taxon>Pseudomonadati</taxon>
        <taxon>Bacteroidota</taxon>
        <taxon>Flavobacteriia</taxon>
        <taxon>Flavobacteriales</taxon>
        <taxon>Flavobacteriaceae</taxon>
        <taxon>Flavobacterium</taxon>
    </lineage>
</organism>
<reference evidence="3" key="1">
    <citation type="journal article" date="2019" name="Int. J. Syst. Evol. Microbiol.">
        <title>The Global Catalogue of Microorganisms (GCM) 10K type strain sequencing project: providing services to taxonomists for standard genome sequencing and annotation.</title>
        <authorList>
            <consortium name="The Broad Institute Genomics Platform"/>
            <consortium name="The Broad Institute Genome Sequencing Center for Infectious Disease"/>
            <person name="Wu L."/>
            <person name="Ma J."/>
        </authorList>
    </citation>
    <scope>NUCLEOTIDE SEQUENCE [LARGE SCALE GENOMIC DNA]</scope>
    <source>
        <strain evidence="3">JCM 17068</strain>
    </source>
</reference>
<gene>
    <name evidence="2" type="primary">uvrY</name>
    <name evidence="2" type="ORF">GCM10022388_20220</name>
</gene>
<dbReference type="RefSeq" id="WP_345094188.1">
    <property type="nucleotide sequence ID" value="NZ_BAABCS010000019.1"/>
</dbReference>
<dbReference type="Proteomes" id="UP001500426">
    <property type="component" value="Unassembled WGS sequence"/>
</dbReference>
<dbReference type="PRINTS" id="PR00038">
    <property type="entry name" value="HTHLUXR"/>
</dbReference>
<evidence type="ECO:0000313" key="3">
    <source>
        <dbReference type="Proteomes" id="UP001500426"/>
    </source>
</evidence>
<keyword evidence="3" id="KW-1185">Reference proteome</keyword>
<dbReference type="SUPFAM" id="SSF46894">
    <property type="entry name" value="C-terminal effector domain of the bipartite response regulators"/>
    <property type="match status" value="1"/>
</dbReference>
<feature type="domain" description="HTH luxR-type" evidence="1">
    <location>
        <begin position="136"/>
        <end position="201"/>
    </location>
</feature>
<dbReference type="Pfam" id="PF00196">
    <property type="entry name" value="GerE"/>
    <property type="match status" value="1"/>
</dbReference>
<dbReference type="Gene3D" id="3.40.50.2300">
    <property type="match status" value="1"/>
</dbReference>
<dbReference type="InterPro" id="IPR016032">
    <property type="entry name" value="Sig_transdc_resp-reg_C-effctor"/>
</dbReference>
<accession>A0ABP7UV91</accession>